<dbReference type="KEGG" id="ang:An14g00120"/>
<proteinExistence type="predicted"/>
<sequence length="245" mass="27313">MREGPRLSHWLICLDLGQLAVTLYGPHYVFRLFWTVATRAKSAGYFVKALLPPGKECWGYDGLATPFPVPGGSDLCHQPITSYPENDVVPSGFLTSPFALPRSLSRLLAPNPPTCLNDGCGSVISAISLCPPLSSSQVFHWLRILLCWKYELWAPSVRRGIPATAALVKRTRLLMPFGISDTAISSEPPENLLFARPITQCDYHRLQLFLYLPLRIYPFRPSSQPDPSKTGWRRVTSQAYALIQA</sequence>
<dbReference type="AlphaFoldDB" id="A0AAJ8BS28"/>
<accession>A0AAJ8BS28</accession>
<reference evidence="1" key="1">
    <citation type="submission" date="2025-02" db="EMBL/GenBank/DDBJ databases">
        <authorList>
            <consortium name="NCBI Genome Project"/>
        </authorList>
    </citation>
    <scope>NUCLEOTIDE SEQUENCE</scope>
</reference>
<dbReference type="VEuPathDB" id="FungiDB:An14g00120"/>
<reference evidence="1" key="2">
    <citation type="submission" date="2025-08" db="UniProtKB">
        <authorList>
            <consortium name="RefSeq"/>
        </authorList>
    </citation>
    <scope>IDENTIFICATION</scope>
</reference>
<dbReference type="GeneID" id="84592897"/>
<organism evidence="1">
    <name type="scientific">Aspergillus niger</name>
    <dbReference type="NCBI Taxonomy" id="5061"/>
    <lineage>
        <taxon>Eukaryota</taxon>
        <taxon>Fungi</taxon>
        <taxon>Dikarya</taxon>
        <taxon>Ascomycota</taxon>
        <taxon>Pezizomycotina</taxon>
        <taxon>Eurotiomycetes</taxon>
        <taxon>Eurotiomycetidae</taxon>
        <taxon>Eurotiales</taxon>
        <taxon>Aspergillaceae</taxon>
        <taxon>Aspergillus</taxon>
        <taxon>Aspergillus subgen. Circumdati</taxon>
    </lineage>
</organism>
<protein>
    <submittedName>
        <fullName evidence="1">Uncharacterized protein</fullName>
    </submittedName>
</protein>
<gene>
    <name evidence="1" type="ORF">An14g00120</name>
</gene>
<dbReference type="RefSeq" id="XP_059602219.1">
    <property type="nucleotide sequence ID" value="XM_059744004.1"/>
</dbReference>
<evidence type="ECO:0000313" key="1">
    <source>
        <dbReference type="RefSeq" id="XP_059602219.1"/>
    </source>
</evidence>
<name>A0AAJ8BS28_ASPNG</name>